<dbReference type="EMBL" id="SSTE01015921">
    <property type="protein sequence ID" value="KAA0042873.1"/>
    <property type="molecule type" value="Genomic_DNA"/>
</dbReference>
<proteinExistence type="predicted"/>
<evidence type="ECO:0000313" key="1">
    <source>
        <dbReference type="EMBL" id="KAA0042873.1"/>
    </source>
</evidence>
<organism evidence="2 4">
    <name type="scientific">Cucumis melo var. makuwa</name>
    <name type="common">Oriental melon</name>
    <dbReference type="NCBI Taxonomy" id="1194695"/>
    <lineage>
        <taxon>Eukaryota</taxon>
        <taxon>Viridiplantae</taxon>
        <taxon>Streptophyta</taxon>
        <taxon>Embryophyta</taxon>
        <taxon>Tracheophyta</taxon>
        <taxon>Spermatophyta</taxon>
        <taxon>Magnoliopsida</taxon>
        <taxon>eudicotyledons</taxon>
        <taxon>Gunneridae</taxon>
        <taxon>Pentapetalae</taxon>
        <taxon>rosids</taxon>
        <taxon>fabids</taxon>
        <taxon>Cucurbitales</taxon>
        <taxon>Cucurbitaceae</taxon>
        <taxon>Benincaseae</taxon>
        <taxon>Cucumis</taxon>
    </lineage>
</organism>
<sequence length="104" mass="12107">MMISRDVQFLKDDEWDWIAEVEEKQQKVSLEPDELVDDVPIRGTRLLSKVYERSNVAILVPAGYEEAKRDMKSIEAMKEELSIIEKNNTWELVEKPTDKKVIGV</sequence>
<dbReference type="OrthoDB" id="1306064at2759"/>
<dbReference type="Proteomes" id="UP000321947">
    <property type="component" value="Unassembled WGS sequence"/>
</dbReference>
<evidence type="ECO:0000313" key="2">
    <source>
        <dbReference type="EMBL" id="TYK05276.1"/>
    </source>
</evidence>
<comment type="caution">
    <text evidence="2">The sequence shown here is derived from an EMBL/GenBank/DDBJ whole genome shotgun (WGS) entry which is preliminary data.</text>
</comment>
<evidence type="ECO:0000313" key="4">
    <source>
        <dbReference type="Proteomes" id="UP000321947"/>
    </source>
</evidence>
<dbReference type="Proteomes" id="UP000321393">
    <property type="component" value="Unassembled WGS sequence"/>
</dbReference>
<name>A0A5D3C4J4_CUCMM</name>
<dbReference type="AlphaFoldDB" id="A0A5D3C4J4"/>
<gene>
    <name evidence="2" type="ORF">E5676_scaffold108G00930</name>
    <name evidence="1" type="ORF">E6C27_scaffold44G003880</name>
</gene>
<evidence type="ECO:0000313" key="3">
    <source>
        <dbReference type="Proteomes" id="UP000321393"/>
    </source>
</evidence>
<dbReference type="EMBL" id="SSTD01013924">
    <property type="protein sequence ID" value="TYK05276.1"/>
    <property type="molecule type" value="Genomic_DNA"/>
</dbReference>
<reference evidence="3 4" key="1">
    <citation type="submission" date="2019-08" db="EMBL/GenBank/DDBJ databases">
        <title>Draft genome sequences of two oriental melons (Cucumis melo L. var makuwa).</title>
        <authorList>
            <person name="Kwon S.-Y."/>
        </authorList>
    </citation>
    <scope>NUCLEOTIDE SEQUENCE [LARGE SCALE GENOMIC DNA]</scope>
    <source>
        <strain evidence="4">cv. Chang Bougi</strain>
        <strain evidence="3">cv. SW 3</strain>
        <tissue evidence="2">Leaf</tissue>
    </source>
</reference>
<accession>A0A5D3C4J4</accession>
<protein>
    <submittedName>
        <fullName evidence="2">Retrovirus-related Pol polyprotein from transposon TNT 1-94</fullName>
    </submittedName>
</protein>